<evidence type="ECO:0000313" key="2">
    <source>
        <dbReference type="EMBL" id="KAA6333574.1"/>
    </source>
</evidence>
<comment type="caution">
    <text evidence="2">The sequence shown here is derived from an EMBL/GenBank/DDBJ whole genome shotgun (WGS) entry which is preliminary data.</text>
</comment>
<dbReference type="Pfam" id="PF21189">
    <property type="entry name" value="PHA02142"/>
    <property type="match status" value="1"/>
</dbReference>
<feature type="non-terminal residue" evidence="2">
    <location>
        <position position="1"/>
    </location>
</feature>
<organism evidence="2">
    <name type="scientific">termite gut metagenome</name>
    <dbReference type="NCBI Taxonomy" id="433724"/>
    <lineage>
        <taxon>unclassified sequences</taxon>
        <taxon>metagenomes</taxon>
        <taxon>organismal metagenomes</taxon>
    </lineage>
</organism>
<reference evidence="2" key="1">
    <citation type="submission" date="2019-03" db="EMBL/GenBank/DDBJ databases">
        <title>Single cell metagenomics reveals metabolic interactions within the superorganism composed of flagellate Streblomastix strix and complex community of Bacteroidetes bacteria on its surface.</title>
        <authorList>
            <person name="Treitli S.C."/>
            <person name="Kolisko M."/>
            <person name="Husnik F."/>
            <person name="Keeling P."/>
            <person name="Hampl V."/>
        </authorList>
    </citation>
    <scope>NUCLEOTIDE SEQUENCE</scope>
    <source>
        <strain evidence="2">STM</strain>
    </source>
</reference>
<dbReference type="InterPro" id="IPR021122">
    <property type="entry name" value="RNA_ligase_dom_REL/Rnl2"/>
</dbReference>
<dbReference type="Pfam" id="PF09414">
    <property type="entry name" value="RNA_ligase"/>
    <property type="match status" value="1"/>
</dbReference>
<protein>
    <recommendedName>
        <fullName evidence="1">RNA ligase domain-containing protein</fullName>
    </recommendedName>
</protein>
<dbReference type="EMBL" id="SNRY01001097">
    <property type="protein sequence ID" value="KAA6333574.1"/>
    <property type="molecule type" value="Genomic_DNA"/>
</dbReference>
<accession>A0A5J4RJ41</accession>
<dbReference type="SUPFAM" id="SSF56091">
    <property type="entry name" value="DNA ligase/mRNA capping enzyme, catalytic domain"/>
    <property type="match status" value="1"/>
</dbReference>
<gene>
    <name evidence="2" type="ORF">EZS27_018031</name>
</gene>
<proteinExistence type="predicted"/>
<evidence type="ECO:0000259" key="1">
    <source>
        <dbReference type="Pfam" id="PF09414"/>
    </source>
</evidence>
<sequence length="317" mass="37004">IYCEVDSILPDKPEFDFLRDRHYRIKTIKLRGQISQGLVLDIALHLGKEALKFEVNQDVTELLGVTKYLPPEERETEKKKTEPPRKGLAKWLMRFAWYRKMVFKRNGKKPFPEWIEKTDENRIQNAFNYEELQTYTFSATEKMDGQSGTYYYRQHRYGICSRNYEVSIKDKSNYSQIYQAKGMKQLLKYCFKQGKQSVVIQGEVCGEKIQGNPYKIKGIELFIFHLYLDGKLLSYSEMNKLIEEYNQKYQGTFQLVPLVEASFQLPSLSDLVLKSNGQSLYNPIVKREGIVIRSNPGSPGCSFKVLSPEYLLTAEQE</sequence>
<feature type="domain" description="RNA ligase" evidence="1">
    <location>
        <begin position="137"/>
        <end position="305"/>
    </location>
</feature>
<dbReference type="Gene3D" id="3.30.470.30">
    <property type="entry name" value="DNA ligase/mRNA capping enzyme"/>
    <property type="match status" value="1"/>
</dbReference>
<dbReference type="AlphaFoldDB" id="A0A5J4RJ41"/>
<name>A0A5J4RJ41_9ZZZZ</name>